<dbReference type="PANTHER" id="PTHR43156">
    <property type="entry name" value="STAGE II SPORULATION PROTEIN E-RELATED"/>
    <property type="match status" value="1"/>
</dbReference>
<reference evidence="4" key="1">
    <citation type="submission" date="2021-01" db="EMBL/GenBank/DDBJ databases">
        <title>Whole genome shotgun sequence of Planobispora rosea NBRC 15558.</title>
        <authorList>
            <person name="Komaki H."/>
            <person name="Tamura T."/>
        </authorList>
    </citation>
    <scope>NUCLEOTIDE SEQUENCE</scope>
    <source>
        <strain evidence="4">NBRC 15558</strain>
    </source>
</reference>
<keyword evidence="1" id="KW-0378">Hydrolase</keyword>
<dbReference type="PROSITE" id="PS50112">
    <property type="entry name" value="PAS"/>
    <property type="match status" value="1"/>
</dbReference>
<dbReference type="InterPro" id="IPR013656">
    <property type="entry name" value="PAS_4"/>
</dbReference>
<dbReference type="GO" id="GO:0016791">
    <property type="term" value="F:phosphatase activity"/>
    <property type="evidence" value="ECO:0007669"/>
    <property type="project" value="TreeGrafter"/>
</dbReference>
<name>A0A8J3WGZ1_PLARO</name>
<dbReference type="InterPro" id="IPR052016">
    <property type="entry name" value="Bact_Sigma-Reg"/>
</dbReference>
<evidence type="ECO:0000259" key="3">
    <source>
        <dbReference type="PROSITE" id="PS50112"/>
    </source>
</evidence>
<dbReference type="InterPro" id="IPR000014">
    <property type="entry name" value="PAS"/>
</dbReference>
<feature type="region of interest" description="Disordered" evidence="2">
    <location>
        <begin position="635"/>
        <end position="658"/>
    </location>
</feature>
<dbReference type="InterPro" id="IPR036457">
    <property type="entry name" value="PPM-type-like_dom_sf"/>
</dbReference>
<dbReference type="InterPro" id="IPR003018">
    <property type="entry name" value="GAF"/>
</dbReference>
<dbReference type="Pfam" id="PF01590">
    <property type="entry name" value="GAF"/>
    <property type="match status" value="1"/>
</dbReference>
<dbReference type="Gene3D" id="3.30.450.40">
    <property type="match status" value="1"/>
</dbReference>
<comment type="caution">
    <text evidence="4">The sequence shown here is derived from an EMBL/GenBank/DDBJ whole genome shotgun (WGS) entry which is preliminary data.</text>
</comment>
<dbReference type="InterPro" id="IPR001932">
    <property type="entry name" value="PPM-type_phosphatase-like_dom"/>
</dbReference>
<dbReference type="Gene3D" id="3.60.40.10">
    <property type="entry name" value="PPM-type phosphatase domain"/>
    <property type="match status" value="1"/>
</dbReference>
<proteinExistence type="predicted"/>
<dbReference type="CDD" id="cd00130">
    <property type="entry name" value="PAS"/>
    <property type="match status" value="1"/>
</dbReference>
<evidence type="ECO:0000256" key="2">
    <source>
        <dbReference type="SAM" id="MobiDB-lite"/>
    </source>
</evidence>
<dbReference type="SUPFAM" id="SSF55781">
    <property type="entry name" value="GAF domain-like"/>
    <property type="match status" value="1"/>
</dbReference>
<dbReference type="InterPro" id="IPR029016">
    <property type="entry name" value="GAF-like_dom_sf"/>
</dbReference>
<dbReference type="SMART" id="SM00091">
    <property type="entry name" value="PAS"/>
    <property type="match status" value="1"/>
</dbReference>
<dbReference type="NCBIfam" id="TIGR00229">
    <property type="entry name" value="sensory_box"/>
    <property type="match status" value="1"/>
</dbReference>
<gene>
    <name evidence="4" type="ORF">Pro02_66400</name>
</gene>
<dbReference type="Pfam" id="PF07228">
    <property type="entry name" value="SpoIIE"/>
    <property type="match status" value="1"/>
</dbReference>
<sequence length="658" mass="69025">MPGILARCAVRGARGETERRSGAVTTQRAEAADESADDDARVEPAPPDGTPSDGTPSDGALPDGEVLRAVFADLGAGLYLTDRAGRISAVNPRAETLLERPAEALVGADAHDLLHRDEHGAPLPRSACELLAVLEHGRTARGDGRCGTFLRGSGRLLPIAWTASPIRRNGRLCGAAVLFVDADERRAAAQRQADHLAALEHVTGRLAAVTEIGAVLGQVSGVDEALARVGRLLVPRLADWAAVELRTGPAEVCRVLVVPPGGDPVSRAAEESRADISGGRGQEIWQGPLPPLTDSSRAPLARVLRGSEALLLGPDDIAAAADSPLAAAHGELFSAFGAASAIVAPLGAARQVLGALTVARLDPAHPFDAADLTLITDIARRAALAVDNADLCTRQRDAALTMQRHLLDPLPALEPLRLAARYRPAPRGSLIGGDWYDAMMLPDGVVAAMVGDVPGHDMTTAADMARLRHMLRSLCWDRQEPPSLIVDRLDDAVVHITGIDAVTVVLARVEGSGAGPWQLHWVSAGHLPPLLVTDDGHSRYLTSGQNLLLGLGLARDESRYDAIEPLPAASTVLLYTDGLVKAPDGDLDAGMDRLRRHAAALARRPVGDFCDRLLERMACGANDDTALLAVRIPGAGEEDGDTTPGRSGASTRFAEGRA</sequence>
<dbReference type="Gene3D" id="3.30.450.20">
    <property type="entry name" value="PAS domain"/>
    <property type="match status" value="1"/>
</dbReference>
<dbReference type="Proteomes" id="UP000655044">
    <property type="component" value="Unassembled WGS sequence"/>
</dbReference>
<dbReference type="InterPro" id="IPR035965">
    <property type="entry name" value="PAS-like_dom_sf"/>
</dbReference>
<dbReference type="SUPFAM" id="SSF55785">
    <property type="entry name" value="PYP-like sensor domain (PAS domain)"/>
    <property type="match status" value="1"/>
</dbReference>
<dbReference type="SUPFAM" id="SSF81606">
    <property type="entry name" value="PP2C-like"/>
    <property type="match status" value="1"/>
</dbReference>
<keyword evidence="5" id="KW-1185">Reference proteome</keyword>
<accession>A0A8J3WGZ1</accession>
<dbReference type="PANTHER" id="PTHR43156:SF2">
    <property type="entry name" value="STAGE II SPORULATION PROTEIN E"/>
    <property type="match status" value="1"/>
</dbReference>
<dbReference type="SMART" id="SM00331">
    <property type="entry name" value="PP2C_SIG"/>
    <property type="match status" value="1"/>
</dbReference>
<dbReference type="Pfam" id="PF08448">
    <property type="entry name" value="PAS_4"/>
    <property type="match status" value="1"/>
</dbReference>
<evidence type="ECO:0000313" key="4">
    <source>
        <dbReference type="EMBL" id="GIH88232.1"/>
    </source>
</evidence>
<protein>
    <recommendedName>
        <fullName evidence="3">PAS domain-containing protein</fullName>
    </recommendedName>
</protein>
<organism evidence="4 5">
    <name type="scientific">Planobispora rosea</name>
    <dbReference type="NCBI Taxonomy" id="35762"/>
    <lineage>
        <taxon>Bacteria</taxon>
        <taxon>Bacillati</taxon>
        <taxon>Actinomycetota</taxon>
        <taxon>Actinomycetes</taxon>
        <taxon>Streptosporangiales</taxon>
        <taxon>Streptosporangiaceae</taxon>
        <taxon>Planobispora</taxon>
    </lineage>
</organism>
<dbReference type="AlphaFoldDB" id="A0A8J3WGZ1"/>
<dbReference type="EMBL" id="BOOI01000077">
    <property type="protein sequence ID" value="GIH88232.1"/>
    <property type="molecule type" value="Genomic_DNA"/>
</dbReference>
<evidence type="ECO:0000256" key="1">
    <source>
        <dbReference type="ARBA" id="ARBA00022801"/>
    </source>
</evidence>
<feature type="domain" description="PAS" evidence="3">
    <location>
        <begin position="63"/>
        <end position="119"/>
    </location>
</feature>
<feature type="region of interest" description="Disordered" evidence="2">
    <location>
        <begin position="1"/>
        <end position="63"/>
    </location>
</feature>
<evidence type="ECO:0000313" key="5">
    <source>
        <dbReference type="Proteomes" id="UP000655044"/>
    </source>
</evidence>